<evidence type="ECO:0000256" key="7">
    <source>
        <dbReference type="ARBA" id="ARBA00023136"/>
    </source>
</evidence>
<dbReference type="InterPro" id="IPR017871">
    <property type="entry name" value="ABC_transporter-like_CS"/>
</dbReference>
<evidence type="ECO:0000259" key="11">
    <source>
        <dbReference type="PROSITE" id="PS50929"/>
    </source>
</evidence>
<gene>
    <name evidence="12" type="ORF">MEUPH1_LOCUS16313</name>
</gene>
<protein>
    <submittedName>
        <fullName evidence="12">Uncharacterized protein</fullName>
    </submittedName>
</protein>
<feature type="transmembrane region" description="Helical" evidence="9">
    <location>
        <begin position="93"/>
        <end position="122"/>
    </location>
</feature>
<dbReference type="GO" id="GO:0140359">
    <property type="term" value="F:ABC-type transporter activity"/>
    <property type="evidence" value="ECO:0007669"/>
    <property type="project" value="InterPro"/>
</dbReference>
<evidence type="ECO:0000256" key="2">
    <source>
        <dbReference type="ARBA" id="ARBA00022448"/>
    </source>
</evidence>
<keyword evidence="2" id="KW-0813">Transport</keyword>
<dbReference type="SMART" id="SM00382">
    <property type="entry name" value="AAA"/>
    <property type="match status" value="2"/>
</dbReference>
<dbReference type="Pfam" id="PF00664">
    <property type="entry name" value="ABC_membrane"/>
    <property type="match status" value="2"/>
</dbReference>
<keyword evidence="3 9" id="KW-0812">Transmembrane</keyword>
<evidence type="ECO:0000313" key="13">
    <source>
        <dbReference type="Proteomes" id="UP001160148"/>
    </source>
</evidence>
<feature type="region of interest" description="Disordered" evidence="8">
    <location>
        <begin position="395"/>
        <end position="425"/>
    </location>
</feature>
<dbReference type="GO" id="GO:0005524">
    <property type="term" value="F:ATP binding"/>
    <property type="evidence" value="ECO:0007669"/>
    <property type="project" value="UniProtKB-KW"/>
</dbReference>
<dbReference type="Proteomes" id="UP001160148">
    <property type="component" value="Unassembled WGS sequence"/>
</dbReference>
<dbReference type="InterPro" id="IPR011527">
    <property type="entry name" value="ABC1_TM_dom"/>
</dbReference>
<evidence type="ECO:0000256" key="3">
    <source>
        <dbReference type="ARBA" id="ARBA00022692"/>
    </source>
</evidence>
<dbReference type="FunFam" id="3.40.50.300:FF:000163">
    <property type="entry name" value="Multidrug resistance-associated protein member 4"/>
    <property type="match status" value="1"/>
</dbReference>
<keyword evidence="4" id="KW-0547">Nucleotide-binding</keyword>
<feature type="domain" description="ABC transmembrane type-1" evidence="11">
    <location>
        <begin position="740"/>
        <end position="1040"/>
    </location>
</feature>
<dbReference type="GO" id="GO:0016020">
    <property type="term" value="C:membrane"/>
    <property type="evidence" value="ECO:0007669"/>
    <property type="project" value="UniProtKB-SubCell"/>
</dbReference>
<dbReference type="Gene3D" id="1.20.1560.10">
    <property type="entry name" value="ABC transporter type 1, transmembrane domain"/>
    <property type="match status" value="2"/>
</dbReference>
<feature type="domain" description="ABC transporter" evidence="10">
    <location>
        <begin position="431"/>
        <end position="654"/>
    </location>
</feature>
<dbReference type="FunFam" id="1.20.1560.10:FF:000026">
    <property type="entry name" value="Multidrug resistance-associated protein lethal(2)03659"/>
    <property type="match status" value="1"/>
</dbReference>
<dbReference type="CDD" id="cd03244">
    <property type="entry name" value="ABCC_MRP_domain2"/>
    <property type="match status" value="1"/>
</dbReference>
<comment type="subcellular location">
    <subcellularLocation>
        <location evidence="1">Membrane</location>
        <topology evidence="1">Multi-pass membrane protein</topology>
    </subcellularLocation>
</comment>
<dbReference type="InterPro" id="IPR036640">
    <property type="entry name" value="ABC1_TM_sf"/>
</dbReference>
<feature type="transmembrane region" description="Helical" evidence="9">
    <location>
        <begin position="983"/>
        <end position="1004"/>
    </location>
</feature>
<dbReference type="GO" id="GO:0016887">
    <property type="term" value="F:ATP hydrolysis activity"/>
    <property type="evidence" value="ECO:0007669"/>
    <property type="project" value="InterPro"/>
</dbReference>
<feature type="transmembrane region" description="Helical" evidence="9">
    <location>
        <begin position="320"/>
        <end position="343"/>
    </location>
</feature>
<dbReference type="InterPro" id="IPR050173">
    <property type="entry name" value="ABC_transporter_C-like"/>
</dbReference>
<dbReference type="SUPFAM" id="SSF52540">
    <property type="entry name" value="P-loop containing nucleoside triphosphate hydrolases"/>
    <property type="match status" value="2"/>
</dbReference>
<dbReference type="InterPro" id="IPR003593">
    <property type="entry name" value="AAA+_ATPase"/>
</dbReference>
<dbReference type="Gene3D" id="3.40.50.300">
    <property type="entry name" value="P-loop containing nucleotide triphosphate hydrolases"/>
    <property type="match status" value="2"/>
</dbReference>
<dbReference type="SUPFAM" id="SSF90123">
    <property type="entry name" value="ABC transporter transmembrane region"/>
    <property type="match status" value="2"/>
</dbReference>
<feature type="transmembrane region" description="Helical" evidence="9">
    <location>
        <begin position="800"/>
        <end position="826"/>
    </location>
</feature>
<keyword evidence="13" id="KW-1185">Reference proteome</keyword>
<feature type="transmembrane region" description="Helical" evidence="9">
    <location>
        <begin position="237"/>
        <end position="256"/>
    </location>
</feature>
<keyword evidence="5" id="KW-0067">ATP-binding</keyword>
<dbReference type="Pfam" id="PF00005">
    <property type="entry name" value="ABC_tran"/>
    <property type="match status" value="2"/>
</dbReference>
<feature type="transmembrane region" description="Helical" evidence="9">
    <location>
        <begin position="1010"/>
        <end position="1032"/>
    </location>
</feature>
<feature type="domain" description="ABC transporter" evidence="10">
    <location>
        <begin position="1078"/>
        <end position="1311"/>
    </location>
</feature>
<evidence type="ECO:0000259" key="10">
    <source>
        <dbReference type="PROSITE" id="PS50893"/>
    </source>
</evidence>
<accession>A0AAV0WZ72</accession>
<reference evidence="12 13" key="1">
    <citation type="submission" date="2023-01" db="EMBL/GenBank/DDBJ databases">
        <authorList>
            <person name="Whitehead M."/>
        </authorList>
    </citation>
    <scope>NUCLEOTIDE SEQUENCE [LARGE SCALE GENOMIC DNA]</scope>
</reference>
<dbReference type="PANTHER" id="PTHR24223">
    <property type="entry name" value="ATP-BINDING CASSETTE SUB-FAMILY C"/>
    <property type="match status" value="1"/>
</dbReference>
<dbReference type="CDD" id="cd03250">
    <property type="entry name" value="ABCC_MRP_domain1"/>
    <property type="match status" value="1"/>
</dbReference>
<dbReference type="PANTHER" id="PTHR24223:SF448">
    <property type="entry name" value="FI20146P1-RELATED"/>
    <property type="match status" value="1"/>
</dbReference>
<evidence type="ECO:0000256" key="6">
    <source>
        <dbReference type="ARBA" id="ARBA00022989"/>
    </source>
</evidence>
<evidence type="ECO:0000256" key="4">
    <source>
        <dbReference type="ARBA" id="ARBA00022741"/>
    </source>
</evidence>
<feature type="transmembrane region" description="Helical" evidence="9">
    <location>
        <begin position="898"/>
        <end position="917"/>
    </location>
</feature>
<comment type="caution">
    <text evidence="12">The sequence shown here is derived from an EMBL/GenBank/DDBJ whole genome shotgun (WGS) entry which is preliminary data.</text>
</comment>
<dbReference type="PROSITE" id="PS50893">
    <property type="entry name" value="ABC_TRANSPORTER_2"/>
    <property type="match status" value="2"/>
</dbReference>
<evidence type="ECO:0000256" key="1">
    <source>
        <dbReference type="ARBA" id="ARBA00004141"/>
    </source>
</evidence>
<dbReference type="InterPro" id="IPR027417">
    <property type="entry name" value="P-loop_NTPase"/>
</dbReference>
<feature type="domain" description="ABC transmembrane type-1" evidence="11">
    <location>
        <begin position="97"/>
        <end position="365"/>
    </location>
</feature>
<evidence type="ECO:0000313" key="12">
    <source>
        <dbReference type="EMBL" id="CAI6361096.1"/>
    </source>
</evidence>
<dbReference type="PROSITE" id="PS00211">
    <property type="entry name" value="ABC_TRANSPORTER_1"/>
    <property type="match status" value="2"/>
</dbReference>
<sequence>MDATYKEEKPLNPRSKANIFEIVTYGWILKFIKKGLKQEFDLVDLYNVLDDDSSALLGSKLQKYWDDELINAKTNNRNPSFLKTLFKMFGTKFMFYGITLTVIQIILSIGISTTVGLIVNHFETNTSSFDQNPVGVYLAIGLITLLLIRSIAFNSYSMSIAHISMKMRVATCDLIYNKALRLKINSLDPSTTGHIINLISNDVNRFDVSIVCIPFLWLGPLETFVSIFFLWREVGVSSVIGVGALLIFIPLQVWLASKTSIIRLKTANLTDKRVHLMNEIISGLQTIKMYTWEPFFDNLTRQLRKKEMTKIIESSYIKRILSSFFIFNTRIALFVNIFSYVLLGNYITASKTIPFAVVINILFPPGISLAAELLVSIKRFENFLLREEKDKRPISQKNTTTLLEKSSNGIEMPNNNSSKQNDTEQLSNSSIVVSNATAKWSDNQTDNTLENINLTVRPGRFVAIIGPVGAGKSSLIQAILQELPLSEGNISVLGVVSYASQEPWLFAGSVKQNILFGSPMDKDRYKKVIQVCALKTDLEQLTYGDKTIVGERGVSLSGGQRARINLARAIYKQADIYLLDDPLSAVDTRVGKHLYEKCIKNYLKEKTCILVTHQIQYLTNVDQIVLMENAKVVAEGSYKELQTSGLDYTKLLELSTETAVLPGNDTKMDKSSHNNIARSISYSRQESILSVGSSIEETKCREIITEPEEVAETRSSGNISFNVYMSYIFAGGHLCKVISLILMCTCTQFLASGGDYWITYWVNLEEHVFGATKPINQNNSTTVDSSVELTQWIVSRNTCVIVFAALTILIVLATLAESTLLVSLCTMASTNLHNKMFSAITRSTINFLNKNPSGRILNRFSKDIGLIDEILPNVLVDVIQIGLMVAGMFVVVGIVNPYLIIPTIIVMIVFVKIRYVYMTTTRNIKRLEGVTRSPIYTHVNASILGLTTVRSFEVEQILSNEFAIHQDLHSSAWYLFIALGRAFGLWIDIICLLFISTVTFYFVFVNNDTYGGNVGLAITQSIGLASLFQWVIRQSAELENQMTSVERVLEYSNVPQEPALESHPDKKPSKVWPREGRIIFNTFYLRYEPDAPFVLNNLNFNIAPAEKVGIVGRTGAGKSSLIAALFRLAYNEGNIIIDGIEIHELGLHDLRSKISIIPQEPVLFTGTMRNNLDPFDEYPDHVLWKALDEVELKNIVEDLSNGLNSKMSEGGSNFSVGQRQLVCLARAIIRNNKILVLDEATANVDPQTDSLIQNTIRKKFSESTVLTIAHRLNTVMDSDKILVIDAGTVVEFDHPHNLLKNEDGFFYKMVAQTGPNNAQSLHNIAYESYNNVHNMPSEHRLTSINEDEN</sequence>
<evidence type="ECO:0000256" key="5">
    <source>
        <dbReference type="ARBA" id="ARBA00022840"/>
    </source>
</evidence>
<proteinExistence type="predicted"/>
<feature type="transmembrane region" description="Helical" evidence="9">
    <location>
        <begin position="355"/>
        <end position="377"/>
    </location>
</feature>
<dbReference type="FunFam" id="3.40.50.300:FF:000482">
    <property type="entry name" value="Multidrug resistance-associated protein member 4"/>
    <property type="match status" value="1"/>
</dbReference>
<dbReference type="PROSITE" id="PS50929">
    <property type="entry name" value="ABC_TM1F"/>
    <property type="match status" value="2"/>
</dbReference>
<keyword evidence="6 9" id="KW-1133">Transmembrane helix</keyword>
<feature type="transmembrane region" description="Helical" evidence="9">
    <location>
        <begin position="208"/>
        <end position="231"/>
    </location>
</feature>
<dbReference type="FunFam" id="1.20.1560.10:FF:000014">
    <property type="entry name" value="Multidrug resistance-associated protein member 4"/>
    <property type="match status" value="1"/>
</dbReference>
<feature type="transmembrane region" description="Helical" evidence="9">
    <location>
        <begin position="134"/>
        <end position="156"/>
    </location>
</feature>
<evidence type="ECO:0000256" key="8">
    <source>
        <dbReference type="SAM" id="MobiDB-lite"/>
    </source>
</evidence>
<organism evidence="12 13">
    <name type="scientific">Macrosiphum euphorbiae</name>
    <name type="common">potato aphid</name>
    <dbReference type="NCBI Taxonomy" id="13131"/>
    <lineage>
        <taxon>Eukaryota</taxon>
        <taxon>Metazoa</taxon>
        <taxon>Ecdysozoa</taxon>
        <taxon>Arthropoda</taxon>
        <taxon>Hexapoda</taxon>
        <taxon>Insecta</taxon>
        <taxon>Pterygota</taxon>
        <taxon>Neoptera</taxon>
        <taxon>Paraneoptera</taxon>
        <taxon>Hemiptera</taxon>
        <taxon>Sternorrhyncha</taxon>
        <taxon>Aphidomorpha</taxon>
        <taxon>Aphidoidea</taxon>
        <taxon>Aphididae</taxon>
        <taxon>Macrosiphini</taxon>
        <taxon>Macrosiphum</taxon>
    </lineage>
</organism>
<evidence type="ECO:0000256" key="9">
    <source>
        <dbReference type="SAM" id="Phobius"/>
    </source>
</evidence>
<feature type="transmembrane region" description="Helical" evidence="9">
    <location>
        <begin position="724"/>
        <end position="751"/>
    </location>
</feature>
<dbReference type="InterPro" id="IPR003439">
    <property type="entry name" value="ABC_transporter-like_ATP-bd"/>
</dbReference>
<name>A0AAV0WZ72_9HEMI</name>
<keyword evidence="7 9" id="KW-0472">Membrane</keyword>
<dbReference type="EMBL" id="CARXXK010000003">
    <property type="protein sequence ID" value="CAI6361096.1"/>
    <property type="molecule type" value="Genomic_DNA"/>
</dbReference>